<dbReference type="EMBL" id="OCTN01000001">
    <property type="protein sequence ID" value="SOH93293.1"/>
    <property type="molecule type" value="Genomic_DNA"/>
</dbReference>
<dbReference type="AlphaFoldDB" id="A0A2C9CQ01"/>
<accession>A0A2C9CQ01</accession>
<dbReference type="Proteomes" id="UP000220034">
    <property type="component" value="Unassembled WGS sequence"/>
</dbReference>
<reference evidence="3" key="1">
    <citation type="submission" date="2017-09" db="EMBL/GenBank/DDBJ databases">
        <authorList>
            <person name="Varghese N."/>
            <person name="Submissions S."/>
        </authorList>
    </citation>
    <scope>NUCLEOTIDE SEQUENCE [LARGE SCALE GENOMIC DNA]</scope>
    <source>
        <strain evidence="3">C7</strain>
    </source>
</reference>
<keyword evidence="2" id="KW-0808">Transferase</keyword>
<dbReference type="Gene3D" id="3.30.420.40">
    <property type="match status" value="2"/>
</dbReference>
<dbReference type="InterPro" id="IPR043129">
    <property type="entry name" value="ATPase_NBD"/>
</dbReference>
<keyword evidence="3" id="KW-1185">Reference proteome</keyword>
<proteinExistence type="inferred from homology"/>
<dbReference type="SUPFAM" id="SSF46785">
    <property type="entry name" value="Winged helix' DNA-binding domain"/>
    <property type="match status" value="1"/>
</dbReference>
<dbReference type="PANTHER" id="PTHR18964:SF149">
    <property type="entry name" value="BIFUNCTIONAL UDP-N-ACETYLGLUCOSAMINE 2-EPIMERASE_N-ACETYLMANNOSAMINE KINASE"/>
    <property type="match status" value="1"/>
</dbReference>
<evidence type="ECO:0000313" key="3">
    <source>
        <dbReference type="Proteomes" id="UP000220034"/>
    </source>
</evidence>
<organism evidence="2 3">
    <name type="scientific">Pontivivens marinum</name>
    <dbReference type="NCBI Taxonomy" id="1690039"/>
    <lineage>
        <taxon>Bacteria</taxon>
        <taxon>Pseudomonadati</taxon>
        <taxon>Pseudomonadota</taxon>
        <taxon>Alphaproteobacteria</taxon>
        <taxon>Rhodobacterales</taxon>
        <taxon>Paracoccaceae</taxon>
        <taxon>Pontivivens</taxon>
    </lineage>
</organism>
<dbReference type="InterPro" id="IPR036390">
    <property type="entry name" value="WH_DNA-bd_sf"/>
</dbReference>
<evidence type="ECO:0000313" key="2">
    <source>
        <dbReference type="EMBL" id="SOH93293.1"/>
    </source>
</evidence>
<gene>
    <name evidence="2" type="ORF">SAMN06273572_1011149</name>
</gene>
<dbReference type="GO" id="GO:0016301">
    <property type="term" value="F:kinase activity"/>
    <property type="evidence" value="ECO:0007669"/>
    <property type="project" value="UniProtKB-KW"/>
</dbReference>
<dbReference type="Pfam" id="PF00480">
    <property type="entry name" value="ROK"/>
    <property type="match status" value="1"/>
</dbReference>
<comment type="similarity">
    <text evidence="1">Belongs to the ROK (NagC/XylR) family.</text>
</comment>
<sequence length="360" mass="36609">MGRAEIARASGLSTQAVSKIIATLEADGLLMQDGTRSAGRGLPAALYAVNPDGGYALGFEVRPDAILGAILDLRGTQIATARERVIAAGPQETATIITAMRDALAAKAGIDATRILGAGVALPGPFGRTGLSEEASALPGWEGVDPVALIGDALDLPVTVENDANAAAMAERIGGAAEGHATYGYLYFGAGLGLGLLSGGHLVTGAFGNAGEIGHLPLAGDGVLLERAVSRLSLVARLEAAGVDAPDIDTLGALARADHPIVRQWIADAAGPLARAVHVVETLFDPETVILGGAMPEEILRDLVQAAELPASSISNRTDRTVPRLICGRTGRLVAAGGAAALVLNRLFTPRFAPVAPTLQ</sequence>
<dbReference type="Gene3D" id="1.10.10.10">
    <property type="entry name" value="Winged helix-like DNA-binding domain superfamily/Winged helix DNA-binding domain"/>
    <property type="match status" value="1"/>
</dbReference>
<name>A0A2C9CQ01_9RHOB</name>
<protein>
    <submittedName>
        <fullName evidence="2">Sugar kinase of the NBD/HSP70 family, may contain an N-terminal HTH domain</fullName>
    </submittedName>
</protein>
<dbReference type="PANTHER" id="PTHR18964">
    <property type="entry name" value="ROK (REPRESSOR, ORF, KINASE) FAMILY"/>
    <property type="match status" value="1"/>
</dbReference>
<dbReference type="SUPFAM" id="SSF53067">
    <property type="entry name" value="Actin-like ATPase domain"/>
    <property type="match status" value="1"/>
</dbReference>
<keyword evidence="2" id="KW-0418">Kinase</keyword>
<evidence type="ECO:0000256" key="1">
    <source>
        <dbReference type="ARBA" id="ARBA00006479"/>
    </source>
</evidence>
<dbReference type="InterPro" id="IPR036388">
    <property type="entry name" value="WH-like_DNA-bd_sf"/>
</dbReference>
<dbReference type="InterPro" id="IPR000600">
    <property type="entry name" value="ROK"/>
</dbReference>